<feature type="compositionally biased region" description="Basic residues" evidence="1">
    <location>
        <begin position="85"/>
        <end position="100"/>
    </location>
</feature>
<evidence type="ECO:0000313" key="3">
    <source>
        <dbReference type="Proteomes" id="UP001066276"/>
    </source>
</evidence>
<keyword evidence="3" id="KW-1185">Reference proteome</keyword>
<dbReference type="EMBL" id="JANPWB010000013">
    <property type="protein sequence ID" value="KAJ1105549.1"/>
    <property type="molecule type" value="Genomic_DNA"/>
</dbReference>
<gene>
    <name evidence="2" type="ORF">NDU88_002954</name>
</gene>
<proteinExistence type="predicted"/>
<name>A0AAV7MR45_PLEWA</name>
<feature type="compositionally biased region" description="Basic and acidic residues" evidence="1">
    <location>
        <begin position="59"/>
        <end position="84"/>
    </location>
</feature>
<feature type="compositionally biased region" description="Basic and acidic residues" evidence="1">
    <location>
        <begin position="101"/>
        <end position="120"/>
    </location>
</feature>
<reference evidence="2" key="1">
    <citation type="journal article" date="2022" name="bioRxiv">
        <title>Sequencing and chromosome-scale assembly of the giantPleurodeles waltlgenome.</title>
        <authorList>
            <person name="Brown T."/>
            <person name="Elewa A."/>
            <person name="Iarovenko S."/>
            <person name="Subramanian E."/>
            <person name="Araus A.J."/>
            <person name="Petzold A."/>
            <person name="Susuki M."/>
            <person name="Suzuki K.-i.T."/>
            <person name="Hayashi T."/>
            <person name="Toyoda A."/>
            <person name="Oliveira C."/>
            <person name="Osipova E."/>
            <person name="Leigh N.D."/>
            <person name="Simon A."/>
            <person name="Yun M.H."/>
        </authorList>
    </citation>
    <scope>NUCLEOTIDE SEQUENCE</scope>
    <source>
        <strain evidence="2">20211129_DDA</strain>
        <tissue evidence="2">Liver</tissue>
    </source>
</reference>
<sequence length="120" mass="13814">MRTAGAVAVTAERTARLRELQRAARARCTEPGSLGPLRRDSPRHKEPSDPPKAVVRVKVLQERRDHASLTHGRETHPEGEDQRSTHWRKTRKEGVRRRQHKPELEKKGVHGDAIEKEEKR</sequence>
<dbReference type="Proteomes" id="UP001066276">
    <property type="component" value="Chromosome 9"/>
</dbReference>
<evidence type="ECO:0000256" key="1">
    <source>
        <dbReference type="SAM" id="MobiDB-lite"/>
    </source>
</evidence>
<feature type="region of interest" description="Disordered" evidence="1">
    <location>
        <begin position="23"/>
        <end position="120"/>
    </location>
</feature>
<evidence type="ECO:0000313" key="2">
    <source>
        <dbReference type="EMBL" id="KAJ1105549.1"/>
    </source>
</evidence>
<feature type="compositionally biased region" description="Basic and acidic residues" evidence="1">
    <location>
        <begin position="37"/>
        <end position="49"/>
    </location>
</feature>
<accession>A0AAV7MR45</accession>
<protein>
    <submittedName>
        <fullName evidence="2">Uncharacterized protein</fullName>
    </submittedName>
</protein>
<dbReference type="AlphaFoldDB" id="A0AAV7MR45"/>
<comment type="caution">
    <text evidence="2">The sequence shown here is derived from an EMBL/GenBank/DDBJ whole genome shotgun (WGS) entry which is preliminary data.</text>
</comment>
<organism evidence="2 3">
    <name type="scientific">Pleurodeles waltl</name>
    <name type="common">Iberian ribbed newt</name>
    <dbReference type="NCBI Taxonomy" id="8319"/>
    <lineage>
        <taxon>Eukaryota</taxon>
        <taxon>Metazoa</taxon>
        <taxon>Chordata</taxon>
        <taxon>Craniata</taxon>
        <taxon>Vertebrata</taxon>
        <taxon>Euteleostomi</taxon>
        <taxon>Amphibia</taxon>
        <taxon>Batrachia</taxon>
        <taxon>Caudata</taxon>
        <taxon>Salamandroidea</taxon>
        <taxon>Salamandridae</taxon>
        <taxon>Pleurodelinae</taxon>
        <taxon>Pleurodeles</taxon>
    </lineage>
</organism>